<dbReference type="RefSeq" id="XP_033667035.1">
    <property type="nucleotide sequence ID" value="XM_033817039.1"/>
</dbReference>
<dbReference type="GeneID" id="54570311"/>
<evidence type="ECO:0000259" key="2">
    <source>
        <dbReference type="PROSITE" id="PS50006"/>
    </source>
</evidence>
<dbReference type="PANTHER" id="PTHR23308">
    <property type="entry name" value="NUCLEAR INHIBITOR OF PROTEIN PHOSPHATASE-1"/>
    <property type="match status" value="1"/>
</dbReference>
<evidence type="ECO:0000256" key="1">
    <source>
        <dbReference type="SAM" id="MobiDB-lite"/>
    </source>
</evidence>
<name>A0A6A6CL51_ZASCE</name>
<protein>
    <recommendedName>
        <fullName evidence="2">FHA domain-containing protein</fullName>
    </recommendedName>
</protein>
<dbReference type="Gene3D" id="2.60.200.20">
    <property type="match status" value="1"/>
</dbReference>
<dbReference type="EMBL" id="ML993597">
    <property type="protein sequence ID" value="KAF2166146.1"/>
    <property type="molecule type" value="Genomic_DNA"/>
</dbReference>
<dbReference type="OrthoDB" id="444265at2759"/>
<accession>A0A6A6CL51</accession>
<feature type="compositionally biased region" description="Basic and acidic residues" evidence="1">
    <location>
        <begin position="32"/>
        <end position="101"/>
    </location>
</feature>
<dbReference type="FunFam" id="2.60.200.20:FF:000038">
    <property type="entry name" value="FHA domain-containing protein SNIP1"/>
    <property type="match status" value="1"/>
</dbReference>
<gene>
    <name evidence="3" type="ORF">M409DRAFT_66666</name>
</gene>
<proteinExistence type="predicted"/>
<dbReference type="InterPro" id="IPR008984">
    <property type="entry name" value="SMAD_FHA_dom_sf"/>
</dbReference>
<reference evidence="3" key="1">
    <citation type="journal article" date="2020" name="Stud. Mycol.">
        <title>101 Dothideomycetes genomes: a test case for predicting lifestyles and emergence of pathogens.</title>
        <authorList>
            <person name="Haridas S."/>
            <person name="Albert R."/>
            <person name="Binder M."/>
            <person name="Bloem J."/>
            <person name="Labutti K."/>
            <person name="Salamov A."/>
            <person name="Andreopoulos B."/>
            <person name="Baker S."/>
            <person name="Barry K."/>
            <person name="Bills G."/>
            <person name="Bluhm B."/>
            <person name="Cannon C."/>
            <person name="Castanera R."/>
            <person name="Culley D."/>
            <person name="Daum C."/>
            <person name="Ezra D."/>
            <person name="Gonzalez J."/>
            <person name="Henrissat B."/>
            <person name="Kuo A."/>
            <person name="Liang C."/>
            <person name="Lipzen A."/>
            <person name="Lutzoni F."/>
            <person name="Magnuson J."/>
            <person name="Mondo S."/>
            <person name="Nolan M."/>
            <person name="Ohm R."/>
            <person name="Pangilinan J."/>
            <person name="Park H.-J."/>
            <person name="Ramirez L."/>
            <person name="Alfaro M."/>
            <person name="Sun H."/>
            <person name="Tritt A."/>
            <person name="Yoshinaga Y."/>
            <person name="Zwiers L.-H."/>
            <person name="Turgeon B."/>
            <person name="Goodwin S."/>
            <person name="Spatafora J."/>
            <person name="Crous P."/>
            <person name="Grigoriev I."/>
        </authorList>
    </citation>
    <scope>NUCLEOTIDE SEQUENCE</scope>
    <source>
        <strain evidence="3">ATCC 36951</strain>
    </source>
</reference>
<dbReference type="InterPro" id="IPR000253">
    <property type="entry name" value="FHA_dom"/>
</dbReference>
<feature type="compositionally biased region" description="Basic residues" evidence="1">
    <location>
        <begin position="102"/>
        <end position="131"/>
    </location>
</feature>
<feature type="region of interest" description="Disordered" evidence="1">
    <location>
        <begin position="1"/>
        <end position="169"/>
    </location>
</feature>
<feature type="compositionally biased region" description="Basic and acidic residues" evidence="1">
    <location>
        <begin position="147"/>
        <end position="162"/>
    </location>
</feature>
<evidence type="ECO:0000313" key="3">
    <source>
        <dbReference type="EMBL" id="KAF2166146.1"/>
    </source>
</evidence>
<dbReference type="PROSITE" id="PS50006">
    <property type="entry name" value="FHA_DOMAIN"/>
    <property type="match status" value="1"/>
</dbReference>
<keyword evidence="4" id="KW-1185">Reference proteome</keyword>
<sequence length="318" mass="37054">MAPSSREHDDSDRSDVESTSYRSKQSRKKDRSRSPSADRRHHDDRRKSSSKDHSGRRRDDKYDSVDRSDRGDRRSDSNTRGNERRRERRKDRSPGDSPDRSYRRRSRSRDRGGRSHHLRRSRSPATKRRRSSLPPVKSRAPLPSQDESFRGEDGEKPPEKQKPNFKPTGLLAKEANTVAGSNIILKYHEPPEARKPSSKDQWRLYIFKKNELVDTVHLYQRSAWLMGRDQKVTDLLLEHPSVSKQHAVIQFRHTTSTNEFGDKFNKVKPYVIDLDSANGTKLNGKKIEPSRYMELLDQDVLHFGDSEREYVLQLPGEK</sequence>
<dbReference type="Proteomes" id="UP000799537">
    <property type="component" value="Unassembled WGS sequence"/>
</dbReference>
<feature type="compositionally biased region" description="Basic and acidic residues" evidence="1">
    <location>
        <begin position="1"/>
        <end position="16"/>
    </location>
</feature>
<dbReference type="AlphaFoldDB" id="A0A6A6CL51"/>
<dbReference type="InterPro" id="IPR050923">
    <property type="entry name" value="Cell_Proc_Reg/RNA_Proc"/>
</dbReference>
<dbReference type="SUPFAM" id="SSF49879">
    <property type="entry name" value="SMAD/FHA domain"/>
    <property type="match status" value="1"/>
</dbReference>
<dbReference type="SMART" id="SM00240">
    <property type="entry name" value="FHA"/>
    <property type="match status" value="1"/>
</dbReference>
<evidence type="ECO:0000313" key="4">
    <source>
        <dbReference type="Proteomes" id="UP000799537"/>
    </source>
</evidence>
<organism evidence="3 4">
    <name type="scientific">Zasmidium cellare ATCC 36951</name>
    <dbReference type="NCBI Taxonomy" id="1080233"/>
    <lineage>
        <taxon>Eukaryota</taxon>
        <taxon>Fungi</taxon>
        <taxon>Dikarya</taxon>
        <taxon>Ascomycota</taxon>
        <taxon>Pezizomycotina</taxon>
        <taxon>Dothideomycetes</taxon>
        <taxon>Dothideomycetidae</taxon>
        <taxon>Mycosphaerellales</taxon>
        <taxon>Mycosphaerellaceae</taxon>
        <taxon>Zasmidium</taxon>
    </lineage>
</organism>
<dbReference type="Pfam" id="PF00498">
    <property type="entry name" value="FHA"/>
    <property type="match status" value="1"/>
</dbReference>
<feature type="domain" description="FHA" evidence="2">
    <location>
        <begin position="224"/>
        <end position="287"/>
    </location>
</feature>